<evidence type="ECO:0000313" key="5">
    <source>
        <dbReference type="Proteomes" id="UP000321328"/>
    </source>
</evidence>
<organism evidence="4 5">
    <name type="scientific">Pseudonocardia asaccharolytica DSM 44247 = NBRC 16224</name>
    <dbReference type="NCBI Taxonomy" id="1123024"/>
    <lineage>
        <taxon>Bacteria</taxon>
        <taxon>Bacillati</taxon>
        <taxon>Actinomycetota</taxon>
        <taxon>Actinomycetes</taxon>
        <taxon>Pseudonocardiales</taxon>
        <taxon>Pseudonocardiaceae</taxon>
        <taxon>Pseudonocardia</taxon>
    </lineage>
</organism>
<dbReference type="PANTHER" id="PTHR43080:SF2">
    <property type="entry name" value="CBS DOMAIN-CONTAINING PROTEIN"/>
    <property type="match status" value="1"/>
</dbReference>
<sequence>MKIADILNVKGRVVHTAVPWTTVAEAVNRLNKLGIGALVSCDQDRKICGIISERDIMRGLGKYGPALLDMKIDEVMTHHVVTTTPDESIASAMAQMTRGRHRHLPVVQHGALIGMVSIGDLVKNRVKEMELETGVLRDALISRY</sequence>
<feature type="domain" description="CBS" evidence="3">
    <location>
        <begin position="76"/>
        <end position="131"/>
    </location>
</feature>
<protein>
    <submittedName>
        <fullName evidence="4">Signal transduction protein</fullName>
    </submittedName>
</protein>
<dbReference type="CDD" id="cd04623">
    <property type="entry name" value="CBS_pair_bac_euk"/>
    <property type="match status" value="1"/>
</dbReference>
<dbReference type="InterPro" id="IPR000644">
    <property type="entry name" value="CBS_dom"/>
</dbReference>
<accession>A0A511D7N6</accession>
<gene>
    <name evidence="4" type="ORF">PA7_46330</name>
</gene>
<proteinExistence type="predicted"/>
<reference evidence="4 5" key="1">
    <citation type="submission" date="2019-07" db="EMBL/GenBank/DDBJ databases">
        <title>Whole genome shotgun sequence of Pseudonocardia asaccharolytica NBRC 16224.</title>
        <authorList>
            <person name="Hosoyama A."/>
            <person name="Uohara A."/>
            <person name="Ohji S."/>
            <person name="Ichikawa N."/>
        </authorList>
    </citation>
    <scope>NUCLEOTIDE SEQUENCE [LARGE SCALE GENOMIC DNA]</scope>
    <source>
        <strain evidence="4 5">NBRC 16224</strain>
    </source>
</reference>
<dbReference type="SUPFAM" id="SSF54631">
    <property type="entry name" value="CBS-domain pair"/>
    <property type="match status" value="1"/>
</dbReference>
<dbReference type="OrthoDB" id="3672399at2"/>
<dbReference type="InterPro" id="IPR046342">
    <property type="entry name" value="CBS_dom_sf"/>
</dbReference>
<dbReference type="Proteomes" id="UP000321328">
    <property type="component" value="Unassembled WGS sequence"/>
</dbReference>
<dbReference type="EMBL" id="BJVI01000093">
    <property type="protein sequence ID" value="GEL20796.1"/>
    <property type="molecule type" value="Genomic_DNA"/>
</dbReference>
<comment type="caution">
    <text evidence="4">The sequence shown here is derived from an EMBL/GenBank/DDBJ whole genome shotgun (WGS) entry which is preliminary data.</text>
</comment>
<dbReference type="Pfam" id="PF00571">
    <property type="entry name" value="CBS"/>
    <property type="match status" value="2"/>
</dbReference>
<dbReference type="RefSeq" id="WP_028931946.1">
    <property type="nucleotide sequence ID" value="NZ_AUII01000047.1"/>
</dbReference>
<dbReference type="InterPro" id="IPR051257">
    <property type="entry name" value="Diverse_CBS-Domain"/>
</dbReference>
<feature type="domain" description="CBS" evidence="3">
    <location>
        <begin position="10"/>
        <end position="67"/>
    </location>
</feature>
<name>A0A511D7N6_9PSEU</name>
<dbReference type="STRING" id="1123024.GCA_000423625_04841"/>
<evidence type="ECO:0000259" key="3">
    <source>
        <dbReference type="PROSITE" id="PS51371"/>
    </source>
</evidence>
<dbReference type="PANTHER" id="PTHR43080">
    <property type="entry name" value="CBS DOMAIN-CONTAINING PROTEIN CBSX3, MITOCHONDRIAL"/>
    <property type="match status" value="1"/>
</dbReference>
<evidence type="ECO:0000256" key="2">
    <source>
        <dbReference type="PROSITE-ProRule" id="PRU00703"/>
    </source>
</evidence>
<evidence type="ECO:0000313" key="4">
    <source>
        <dbReference type="EMBL" id="GEL20796.1"/>
    </source>
</evidence>
<dbReference type="AlphaFoldDB" id="A0A511D7N6"/>
<keyword evidence="5" id="KW-1185">Reference proteome</keyword>
<keyword evidence="1 2" id="KW-0129">CBS domain</keyword>
<dbReference type="Gene3D" id="3.10.580.10">
    <property type="entry name" value="CBS-domain"/>
    <property type="match status" value="1"/>
</dbReference>
<evidence type="ECO:0000256" key="1">
    <source>
        <dbReference type="ARBA" id="ARBA00023122"/>
    </source>
</evidence>
<dbReference type="PROSITE" id="PS51371">
    <property type="entry name" value="CBS"/>
    <property type="match status" value="2"/>
</dbReference>
<dbReference type="SMART" id="SM00116">
    <property type="entry name" value="CBS"/>
    <property type="match status" value="2"/>
</dbReference>
<dbReference type="InterPro" id="IPR044725">
    <property type="entry name" value="CBSX3_CBS_dom"/>
</dbReference>